<feature type="compositionally biased region" description="Low complexity" evidence="2">
    <location>
        <begin position="2411"/>
        <end position="2420"/>
    </location>
</feature>
<feature type="domain" description="Right handed beta helix" evidence="3">
    <location>
        <begin position="1642"/>
        <end position="1770"/>
    </location>
</feature>
<evidence type="ECO:0000259" key="3">
    <source>
        <dbReference type="Pfam" id="PF13229"/>
    </source>
</evidence>
<feature type="compositionally biased region" description="Basic residues" evidence="2">
    <location>
        <begin position="2039"/>
        <end position="2048"/>
    </location>
</feature>
<dbReference type="Proteomes" id="UP000007350">
    <property type="component" value="Unassembled WGS sequence"/>
</dbReference>
<feature type="domain" description="Right handed beta helix" evidence="3">
    <location>
        <begin position="768"/>
        <end position="932"/>
    </location>
</feature>
<proteinExistence type="predicted"/>
<dbReference type="GO" id="GO:0006511">
    <property type="term" value="P:ubiquitin-dependent protein catabolic process"/>
    <property type="evidence" value="ECO:0007669"/>
    <property type="project" value="TreeGrafter"/>
</dbReference>
<feature type="domain" description="Right handed beta helix" evidence="3">
    <location>
        <begin position="1204"/>
        <end position="1354"/>
    </location>
</feature>
<evidence type="ECO:0000256" key="1">
    <source>
        <dbReference type="ARBA" id="ARBA00022737"/>
    </source>
</evidence>
<feature type="compositionally biased region" description="Basic and acidic residues" evidence="2">
    <location>
        <begin position="2261"/>
        <end position="2272"/>
    </location>
</feature>
<dbReference type="Gene3D" id="2.160.20.10">
    <property type="entry name" value="Single-stranded right-handed beta-helix, Pectin lyase-like"/>
    <property type="match status" value="7"/>
</dbReference>
<dbReference type="PANTHER" id="PTHR22990:SF15">
    <property type="entry name" value="F-BOX ONLY PROTEIN 10"/>
    <property type="match status" value="1"/>
</dbReference>
<feature type="region of interest" description="Disordered" evidence="2">
    <location>
        <begin position="2503"/>
        <end position="2529"/>
    </location>
</feature>
<feature type="region of interest" description="Disordered" evidence="2">
    <location>
        <begin position="2028"/>
        <end position="2068"/>
    </location>
</feature>
<dbReference type="EMBL" id="AHKC01009494">
    <property type="protein sequence ID" value="EKF32975.1"/>
    <property type="molecule type" value="Genomic_DNA"/>
</dbReference>
<feature type="region of interest" description="Disordered" evidence="2">
    <location>
        <begin position="2307"/>
        <end position="2469"/>
    </location>
</feature>
<feature type="region of interest" description="Disordered" evidence="2">
    <location>
        <begin position="2261"/>
        <end position="2295"/>
    </location>
</feature>
<dbReference type="SMART" id="SM00710">
    <property type="entry name" value="PbH1"/>
    <property type="match status" value="29"/>
</dbReference>
<gene>
    <name evidence="4" type="ORF">MOQ_003161</name>
</gene>
<dbReference type="InterPro" id="IPR012334">
    <property type="entry name" value="Pectin_lyas_fold"/>
</dbReference>
<dbReference type="InterPro" id="IPR039448">
    <property type="entry name" value="Beta_helix"/>
</dbReference>
<evidence type="ECO:0000313" key="4">
    <source>
        <dbReference type="EMBL" id="EKF32975.1"/>
    </source>
</evidence>
<reference evidence="4 5" key="1">
    <citation type="journal article" date="2012" name="BMC Genomics">
        <title>Comparative genomic analysis of human infective Trypanosoma cruzi lineages with the bat-restricted subspecies T. cruzi marinkellei.</title>
        <authorList>
            <person name="Franzen O."/>
            <person name="Talavera-Lopez C."/>
            <person name="Ochaya S."/>
            <person name="Butler C.E."/>
            <person name="Messenger L.A."/>
            <person name="Lewis M.D."/>
            <person name="Llewellyn M.S."/>
            <person name="Marinkelle C.J."/>
            <person name="Tyler K.M."/>
            <person name="Miles M.A."/>
            <person name="Andersson B."/>
        </authorList>
    </citation>
    <scope>NUCLEOTIDE SEQUENCE [LARGE SCALE GENOMIC DNA]</scope>
    <source>
        <strain evidence="4 5">B7</strain>
    </source>
</reference>
<dbReference type="PANTHER" id="PTHR22990">
    <property type="entry name" value="F-BOX ONLY PROTEIN"/>
    <property type="match status" value="1"/>
</dbReference>
<organism evidence="4 5">
    <name type="scientific">Trypanosoma cruzi marinkellei</name>
    <dbReference type="NCBI Taxonomy" id="85056"/>
    <lineage>
        <taxon>Eukaryota</taxon>
        <taxon>Discoba</taxon>
        <taxon>Euglenozoa</taxon>
        <taxon>Kinetoplastea</taxon>
        <taxon>Metakinetoplastina</taxon>
        <taxon>Trypanosomatida</taxon>
        <taxon>Trypanosomatidae</taxon>
        <taxon>Trypanosoma</taxon>
        <taxon>Schizotrypanum</taxon>
    </lineage>
</organism>
<evidence type="ECO:0000313" key="5">
    <source>
        <dbReference type="Proteomes" id="UP000007350"/>
    </source>
</evidence>
<feature type="compositionally biased region" description="Polar residues" evidence="2">
    <location>
        <begin position="1985"/>
        <end position="2002"/>
    </location>
</feature>
<comment type="caution">
    <text evidence="4">The sequence shown here is derived from an EMBL/GenBank/DDBJ whole genome shotgun (WGS) entry which is preliminary data.</text>
</comment>
<feature type="compositionally biased region" description="Polar residues" evidence="2">
    <location>
        <begin position="2440"/>
        <end position="2451"/>
    </location>
</feature>
<dbReference type="InterPro" id="IPR011050">
    <property type="entry name" value="Pectin_lyase_fold/virulence"/>
</dbReference>
<feature type="compositionally biased region" description="Polar residues" evidence="2">
    <location>
        <begin position="2278"/>
        <end position="2290"/>
    </location>
</feature>
<protein>
    <recommendedName>
        <fullName evidence="3">Right handed beta helix domain-containing protein</fullName>
    </recommendedName>
</protein>
<feature type="compositionally biased region" description="Basic residues" evidence="2">
    <location>
        <begin position="2367"/>
        <end position="2376"/>
    </location>
</feature>
<feature type="region of interest" description="Disordered" evidence="2">
    <location>
        <begin position="2909"/>
        <end position="2929"/>
    </location>
</feature>
<accession>K2N0N3</accession>
<dbReference type="InterPro" id="IPR006626">
    <property type="entry name" value="PbH1"/>
</dbReference>
<feature type="domain" description="Right handed beta helix" evidence="3">
    <location>
        <begin position="565"/>
        <end position="715"/>
    </location>
</feature>
<dbReference type="OrthoDB" id="250825at2759"/>
<feature type="region of interest" description="Disordered" evidence="2">
    <location>
        <begin position="1974"/>
        <end position="2004"/>
    </location>
</feature>
<keyword evidence="5" id="KW-1185">Reference proteome</keyword>
<evidence type="ECO:0000256" key="2">
    <source>
        <dbReference type="SAM" id="MobiDB-lite"/>
    </source>
</evidence>
<dbReference type="SUPFAM" id="SSF51126">
    <property type="entry name" value="Pectin lyase-like"/>
    <property type="match status" value="8"/>
</dbReference>
<feature type="compositionally biased region" description="Basic and acidic residues" evidence="2">
    <location>
        <begin position="2595"/>
        <end position="2621"/>
    </location>
</feature>
<feature type="region of interest" description="Disordered" evidence="2">
    <location>
        <begin position="2543"/>
        <end position="2621"/>
    </location>
</feature>
<feature type="compositionally biased region" description="Polar residues" evidence="2">
    <location>
        <begin position="2543"/>
        <end position="2560"/>
    </location>
</feature>
<feature type="compositionally biased region" description="Polar residues" evidence="2">
    <location>
        <begin position="2385"/>
        <end position="2406"/>
    </location>
</feature>
<feature type="region of interest" description="Disordered" evidence="2">
    <location>
        <begin position="2211"/>
        <end position="2238"/>
    </location>
</feature>
<name>K2N0N3_TRYCR</name>
<feature type="compositionally biased region" description="Basic and acidic residues" evidence="2">
    <location>
        <begin position="2324"/>
        <end position="2341"/>
    </location>
</feature>
<dbReference type="InterPro" id="IPR051550">
    <property type="entry name" value="SCF-Subunits/Alg-Epimerases"/>
</dbReference>
<feature type="domain" description="Right handed beta helix" evidence="3">
    <location>
        <begin position="381"/>
        <end position="536"/>
    </location>
</feature>
<keyword evidence="1" id="KW-0677">Repeat</keyword>
<sequence>MAGDVANAFTRYVSKFSGREVRLIRVGKSVASPFRQISDAIRHSRPYDRIEVESGRYFEALAIIHPVELCSAEDGEPPMIISRGPCLKINTDGPVLVQNFSILAKGATASACQGILIEHGSPIIQNCAISSVYVINDATPQVLHCHIRDSECGHGLSITGGSAGVYLNNDISYHDEQCVYINTKGKPELRQNIISQKKGQKNVAVLISARLYGGCEPIFCENIVRGGGEMTNQVEVDPASVQFPQMLYENNSGGWASLVGVMNGATPFITGNMLCNGVTGFYFKDCNLPREHFCKNRIISCSAWGLVVGKNTSLVSVHNDFQTCGGGIFVSSTASCNVSATESHSVVLKKCDLFSNFHYGILVDRVAVAISECNVFEGSVGIALLGNCTGSTITNNTLTGNRVAAFSVLRRGVAVIEENNIRGCDNSMYGVFVQDGSNVELKSNNIEGTSTSVFVREASCIVAEKNALRQSSVHHVVLTGCSQATLKGNVIEGSSYAAVVVTSQSECNAVGNVMYAGIREGVLVEEKGRAIFERNSMSSFRETMYVKTGGSLQAIGNDLTLGHHGVVVDGEESNAVVNNNHFRGFYAMAVYALDRATVTVNDNSMTEFSAVSIQVGSGATAVIEKNSFTNGSDGAIHVDGFGTQCKVLHCEMEKVAYGVRFTRSSTGIIQENHMRLCELFGVECNSNEPVTVQDNTISAAKVGIDIVSAGDIHDNVIVDSEVGILAHTLANAEVRNHCVSNCTVGIRLMNDTCVKFTDIQIQKPKEFGVVVNGPSAGVTISNVKIEDSGVAGVFVQKGGMCRFEQCVIERSKEDGIRMEQVGAVVFEQCSILEQHRGVKATGAFGTARADGEPRLINCTIDGSFCEEGVLSANKSTLRLELCKISARSPEKGRGVVVQAGGMVLLSQCDVSGCPRVGVIASATSQLMAEHSTVDDCGIGVCFGLEQVRPFSRHTQSATKKSAAFNMCDSVNNVSMSDGTRWKPPTLSQLTIRRCKEAGIWFESCGLGAVNCTTVVECTKGIVLHHGSTVMVDATVVRDSVDCGILLLGRPSSHSVLTHLTISDSGGCGVKVEGGAVDDEEEGEGMEEKTPLTIQNSEVLRNAKGGVVLEACAYFERCTFAHNAEAGVLCKGNFCPVLSACHLTHNAEKNLEAQFGSRPELRDCVVEHAPVGVCVRSVVKMTRCIAQHLGIAVDLCIAEKSSDFSQLSGCVFANNETSVSCVGEACEETWAQIAIEGCAFHDNRGTSVNVHEGPKMLLKACNFEASRECVKLTEGAEVTIEECEFKRNSMGITSFHAASLEVKRSIFTTQTQHAINVMGSSGEAHIVGNSFSGNTTYGIFLFAEGTVVLVNGNSFETDACSIFLRESPQAFVYNNCFHACQTGIVFHGAGLCGNVFGNAFEKNKCGCRCEEDATTYLWRNKFEENSEYGIFVTGGAIPMVVDNSFLCHTAPGSVALCVCGGGIGHFAFNRYTGNACGARLEGTGNATFINNSTFEENDIAIRLKEGALVHVVACTFVSSGSMDIFASGAIERDKCVVAYNSFFSNGSAAVTVEEDAGVTVYRCILCGTEGTGVVHGCRGRGLVLECLFYELACGVRIAESGGGNIRKSSFIRCATAVEVRQLGCGHFDSCNFLARPTSAPVLVSVHQSSTPTFQKCGFFGWSEMLYPLLQSSGGGLVEGSSFVAGDVSVVLESGSQMTLRRNTFLRGVIGVRFNSYSQGQVVQNTFHRHLLAAVNLMDNATGELQENVFAQPPEGGGMLVGLHNVLIEANNVLESPPTRAEKELFDRASLEPNLIAIFAEYLSEAPHWARHAMGETPHASALPLPILTAMSMPETKNEDEEGNKVENAVKEEAVGDATPKEKIRPQVKRVEGSKPVRKGGKRRLSKIFTFPLSDTIVSVPKGVQETLAMWVETHGVTLNVEEEIRPAVPEPMRQICDHDMLRDFSKHFSALAEAQHAKERGNFAKNESNQIRGAVMQKQGQDDSKNASSTHSQNATRGGSRRSSGVKAIVSVKRLFSTESAPCSRFAARTEAQNGLQVKKQAKRKRRRSLPPPLNSCSQRAQPARQPIRGPIDTLAGCLHKCAVESTRKPKKKEIFEKITVDANSATGLAIFREEETQYSSSSVGNGRGKHSGTLSFPLSGVENVSRSVNDDDACIPSGVESLSRISLPLSQRGAFLDTQAVNQLSGAEEFFTKFEDAVPGSNTMWRETASISSRNCSQGPLDLRGASPLESLSGNGVSAECKTDTEWMKMMSRRRDLVAENAHELGAKRPVGDRNLYGRSSSPHTSSSDEQSARLKKDNKEVLYATQINDGDGDDGVQAKRSAPLKESRYGTRRRKDPEEKAADEEEVRSIRKKKKRAEQGFSRTKMNGRKRKKSVGSKNGIANPASTRVSRTGKSHGSLQFSSGTHYPMPLSSPSVPTSGSGGFRGGMDPARAAEALGKSTTEAAPSSAFSPRAKGKVGEVGGSQSGFHLQDGATVAERVPGNLAASPPVKEVDEEKLDLAQSDKTVQYPHNRSHTAAPRSGDEIQGPMALEDNLQPKDAFRTNSVSESKSADFSSDLFQGNAEGGLRSSDSMIPTMVNPPEQRPTTATMPLLEFHEEEHASEQESERKERISVSEEHDEVHLPQIEAPFLRDSQKICNDSTANKSDDIHSNNSMDIYDHEDESCKMGNALEISAVPSLSGKGRALLGVLGETVLQDDAVLQEHVRGASAGPSRRDSLASGGSGVALPSLEDRYIQKETKVTEAAAVATMKVWDEEKDSDDDEEMEDIIAILRWLVQLREHRLLTAERFGKAVDCIRVNTNVPFFLCEGSRAGEAPTLMLRLPRTADEAVTIPLFGSTMNMRRRTQHVEEGKNSSPQSQRRGLGLLRGATETSKEFEEQNLSWLQKMADDEVRVADATRSIQVPAPAFHKVRPPPLSASARPPHGHRQEREGIVMTLGPANESRLCSRSSLQALGVMRVSQNSLQAGVADSIVEPVHGSNGQKTFFTRAFLHNTRHDAMTSFNPAIPKETSPYNKSTRVAAFIALGTKNFMA</sequence>
<feature type="domain" description="Right handed beta helix" evidence="3">
    <location>
        <begin position="1476"/>
        <end position="1618"/>
    </location>
</feature>
<dbReference type="Pfam" id="PF13229">
    <property type="entry name" value="Beta_helix"/>
    <property type="match status" value="6"/>
</dbReference>